<dbReference type="InterPro" id="IPR006938">
    <property type="entry name" value="DUF624"/>
</dbReference>
<feature type="transmembrane region" description="Helical" evidence="2">
    <location>
        <begin position="90"/>
        <end position="110"/>
    </location>
</feature>
<evidence type="ECO:0000313" key="4">
    <source>
        <dbReference type="Proteomes" id="UP001300261"/>
    </source>
</evidence>
<dbReference type="RefSeq" id="WP_265961193.1">
    <property type="nucleotide sequence ID" value="NZ_JAPEVI010000002.1"/>
</dbReference>
<feature type="transmembrane region" description="Helical" evidence="2">
    <location>
        <begin position="197"/>
        <end position="217"/>
    </location>
</feature>
<keyword evidence="2" id="KW-0472">Membrane</keyword>
<protein>
    <submittedName>
        <fullName evidence="3">YesL family protein</fullName>
    </submittedName>
</protein>
<name>A0ABT3QXC9_9HYPH</name>
<keyword evidence="4" id="KW-1185">Reference proteome</keyword>
<reference evidence="3 4" key="1">
    <citation type="journal article" date="2016" name="Int. J. Syst. Evol. Microbiol.">
        <title>Labrenzia salina sp. nov., isolated from the rhizosphere of the halophyte Arthrocnemum macrostachyum.</title>
        <authorList>
            <person name="Camacho M."/>
            <person name="Redondo-Gomez S."/>
            <person name="Rodriguez-Llorente I."/>
            <person name="Rohde M."/>
            <person name="Sproer C."/>
            <person name="Schumann P."/>
            <person name="Klenk H.P."/>
            <person name="Montero-Calasanz M.D.C."/>
        </authorList>
    </citation>
    <scope>NUCLEOTIDE SEQUENCE [LARGE SCALE GENOMIC DNA]</scope>
    <source>
        <strain evidence="3 4">DSM 29163</strain>
    </source>
</reference>
<feature type="transmembrane region" description="Helical" evidence="2">
    <location>
        <begin position="122"/>
        <end position="147"/>
    </location>
</feature>
<evidence type="ECO:0000256" key="1">
    <source>
        <dbReference type="SAM" id="MobiDB-lite"/>
    </source>
</evidence>
<sequence length="251" mass="27634">MNWFLNHYFDEGPGIPKDAPRPEGLRLLASTFGREWWELLKLNLLFLAFCLPVVTLPAAYYAMVRISLTMIEDRNVYLWRDFWSAFRSRFWMTTALGILFAGGEALALLAARTYAQASLDQIAFSAPLAVSVTVAVLLPLYAAHLFVARALGEDRSFSGLAKAAAIGLLARPLPGIAALGFVALLWLAHILFYPASALLPVLVNFSLGALVTSFAVLEGVRHGLSVTGPALNPKQQEDRKQSAEFPIRRMK</sequence>
<comment type="caution">
    <text evidence="3">The sequence shown here is derived from an EMBL/GenBank/DDBJ whole genome shotgun (WGS) entry which is preliminary data.</text>
</comment>
<accession>A0ABT3QXC9</accession>
<organism evidence="3 4">
    <name type="scientific">Roseibium salinum</name>
    <dbReference type="NCBI Taxonomy" id="1604349"/>
    <lineage>
        <taxon>Bacteria</taxon>
        <taxon>Pseudomonadati</taxon>
        <taxon>Pseudomonadota</taxon>
        <taxon>Alphaproteobacteria</taxon>
        <taxon>Hyphomicrobiales</taxon>
        <taxon>Stappiaceae</taxon>
        <taxon>Roseibium</taxon>
    </lineage>
</organism>
<dbReference type="Pfam" id="PF04854">
    <property type="entry name" value="DUF624"/>
    <property type="match status" value="1"/>
</dbReference>
<proteinExistence type="predicted"/>
<keyword evidence="2" id="KW-0812">Transmembrane</keyword>
<gene>
    <name evidence="3" type="ORF">ON753_03615</name>
</gene>
<feature type="region of interest" description="Disordered" evidence="1">
    <location>
        <begin position="228"/>
        <end position="251"/>
    </location>
</feature>
<evidence type="ECO:0000256" key="2">
    <source>
        <dbReference type="SAM" id="Phobius"/>
    </source>
</evidence>
<feature type="transmembrane region" description="Helical" evidence="2">
    <location>
        <begin position="44"/>
        <end position="64"/>
    </location>
</feature>
<keyword evidence="2" id="KW-1133">Transmembrane helix</keyword>
<feature type="transmembrane region" description="Helical" evidence="2">
    <location>
        <begin position="168"/>
        <end position="191"/>
    </location>
</feature>
<dbReference type="EMBL" id="JAPEVI010000002">
    <property type="protein sequence ID" value="MCX2721496.1"/>
    <property type="molecule type" value="Genomic_DNA"/>
</dbReference>
<evidence type="ECO:0000313" key="3">
    <source>
        <dbReference type="EMBL" id="MCX2721496.1"/>
    </source>
</evidence>
<dbReference type="Proteomes" id="UP001300261">
    <property type="component" value="Unassembled WGS sequence"/>
</dbReference>